<reference evidence="2 3" key="1">
    <citation type="submission" date="2018-06" db="EMBL/GenBank/DDBJ databases">
        <title>Comparative genomics reveals the genomic features of Rhizophagus irregularis, R. cerebriforme, R. diaphanum and Gigaspora rosea, and their symbiotic lifestyle signature.</title>
        <authorList>
            <person name="Morin E."/>
            <person name="San Clemente H."/>
            <person name="Chen E.C.H."/>
            <person name="De La Providencia I."/>
            <person name="Hainaut M."/>
            <person name="Kuo A."/>
            <person name="Kohler A."/>
            <person name="Murat C."/>
            <person name="Tang N."/>
            <person name="Roy S."/>
            <person name="Loubradou J."/>
            <person name="Henrissat B."/>
            <person name="Grigoriev I.V."/>
            <person name="Corradi N."/>
            <person name="Roux C."/>
            <person name="Martin F.M."/>
        </authorList>
    </citation>
    <scope>NUCLEOTIDE SEQUENCE [LARGE SCALE GENOMIC DNA]</scope>
    <source>
        <strain evidence="2 3">DAOM 227022</strain>
    </source>
</reference>
<dbReference type="OrthoDB" id="2391627at2759"/>
<dbReference type="PANTHER" id="PTHR28254:SF1">
    <property type="entry name" value="CYTOCHROME B-C1 COMPLEX SUBUNIT 10, MITOCHONDRIAL"/>
    <property type="match status" value="1"/>
</dbReference>
<dbReference type="EMBL" id="QKYT01000263">
    <property type="protein sequence ID" value="RIA88442.1"/>
    <property type="molecule type" value="Genomic_DNA"/>
</dbReference>
<accession>A0A397SRV4</accession>
<keyword evidence="1" id="KW-0472">Membrane</keyword>
<dbReference type="GO" id="GO:0006122">
    <property type="term" value="P:mitochondrial electron transport, ubiquinol to cytochrome c"/>
    <property type="evidence" value="ECO:0007669"/>
    <property type="project" value="InterPro"/>
</dbReference>
<evidence type="ECO:0000256" key="1">
    <source>
        <dbReference type="SAM" id="Phobius"/>
    </source>
</evidence>
<keyword evidence="1" id="KW-0812">Transmembrane</keyword>
<feature type="transmembrane region" description="Helical" evidence="1">
    <location>
        <begin position="21"/>
        <end position="40"/>
    </location>
</feature>
<organism evidence="2 3">
    <name type="scientific">Glomus cerebriforme</name>
    <dbReference type="NCBI Taxonomy" id="658196"/>
    <lineage>
        <taxon>Eukaryota</taxon>
        <taxon>Fungi</taxon>
        <taxon>Fungi incertae sedis</taxon>
        <taxon>Mucoromycota</taxon>
        <taxon>Glomeromycotina</taxon>
        <taxon>Glomeromycetes</taxon>
        <taxon>Glomerales</taxon>
        <taxon>Glomeraceae</taxon>
        <taxon>Glomus</taxon>
    </lineage>
</organism>
<comment type="caution">
    <text evidence="2">The sequence shown here is derived from an EMBL/GenBank/DDBJ whole genome shotgun (WGS) entry which is preliminary data.</text>
</comment>
<keyword evidence="3" id="KW-1185">Reference proteome</keyword>
<protein>
    <submittedName>
        <fullName evidence="2">Cytochrome b-c1 complex subunit 10</fullName>
    </submittedName>
</protein>
<evidence type="ECO:0000313" key="3">
    <source>
        <dbReference type="Proteomes" id="UP000265703"/>
    </source>
</evidence>
<gene>
    <name evidence="2" type="ORF">C1645_826365</name>
</gene>
<keyword evidence="1" id="KW-1133">Transmembrane helix</keyword>
<proteinExistence type="predicted"/>
<dbReference type="GO" id="GO:0005739">
    <property type="term" value="C:mitochondrion"/>
    <property type="evidence" value="ECO:0007669"/>
    <property type="project" value="GOC"/>
</dbReference>
<name>A0A397SRV4_9GLOM</name>
<sequence>MPPQFKFQPNFMRLTPERARYWAPSVVGFTGTLGVAALLFTETVPRVRHDILSNIPILGNYWSQANK</sequence>
<dbReference type="Pfam" id="PF09796">
    <property type="entry name" value="QCR10"/>
    <property type="match status" value="1"/>
</dbReference>
<dbReference type="InterPro" id="IPR019182">
    <property type="entry name" value="Cytochrome_b-c1_su10_fun"/>
</dbReference>
<dbReference type="AlphaFoldDB" id="A0A397SRV4"/>
<dbReference type="STRING" id="658196.A0A397SRV4"/>
<evidence type="ECO:0000313" key="2">
    <source>
        <dbReference type="EMBL" id="RIA88442.1"/>
    </source>
</evidence>
<dbReference type="Proteomes" id="UP000265703">
    <property type="component" value="Unassembled WGS sequence"/>
</dbReference>
<dbReference type="PANTHER" id="PTHR28254">
    <property type="entry name" value="CYTOCHROME B-C1 COMPLEX SUBUNIT 10"/>
    <property type="match status" value="1"/>
</dbReference>